<dbReference type="Proteomes" id="UP000077143">
    <property type="component" value="Chromosome"/>
</dbReference>
<gene>
    <name evidence="2" type="ORF">A7U43_21910</name>
</gene>
<dbReference type="KEGG" id="madi:A7U43_21910"/>
<keyword evidence="1" id="KW-1277">Toxin-antitoxin system</keyword>
<dbReference type="OrthoDB" id="560250at2"/>
<proteinExistence type="predicted"/>
<dbReference type="Pfam" id="PF07704">
    <property type="entry name" value="PSK_trans_fac"/>
    <property type="match status" value="1"/>
</dbReference>
<protein>
    <recommendedName>
        <fullName evidence="4">Antitoxin</fullName>
    </recommendedName>
</protein>
<dbReference type="STRING" id="1682113.A7U43_21910"/>
<evidence type="ECO:0008006" key="4">
    <source>
        <dbReference type="Google" id="ProtNLM"/>
    </source>
</evidence>
<sequence length="87" mass="9643">MGLNIKNERTVELVRELARRTGLSQTSAVEEAVRAKLAEFEVGQGGPARRARIDSLLAELDQSLTDAQKQEIRGAQDRLYDDHGLPL</sequence>
<reference evidence="2 3" key="1">
    <citation type="submission" date="2016-05" db="EMBL/GenBank/DDBJ databases">
        <title>Complete genome sequence of a phthalic acid esters degrading Mycobacterium sp. YC-RL4.</title>
        <authorList>
            <person name="Ren L."/>
            <person name="Fan S."/>
            <person name="Ruth N."/>
            <person name="Jia Y."/>
            <person name="Wang J."/>
            <person name="Qiao C."/>
        </authorList>
    </citation>
    <scope>NUCLEOTIDE SEQUENCE [LARGE SCALE GENOMIC DNA]</scope>
    <source>
        <strain evidence="2 3">YC-RL4</strain>
    </source>
</reference>
<name>A0A172UQY9_9MYCO</name>
<evidence type="ECO:0000313" key="2">
    <source>
        <dbReference type="EMBL" id="ANE81587.1"/>
    </source>
</evidence>
<dbReference type="RefSeq" id="WP_067999355.1">
    <property type="nucleotide sequence ID" value="NZ_CP015596.1"/>
</dbReference>
<dbReference type="EMBL" id="CP015596">
    <property type="protein sequence ID" value="ANE81587.1"/>
    <property type="molecule type" value="Genomic_DNA"/>
</dbReference>
<evidence type="ECO:0000256" key="1">
    <source>
        <dbReference type="ARBA" id="ARBA00022649"/>
    </source>
</evidence>
<organism evidence="2 3">
    <name type="scientific">Mycobacterium adipatum</name>
    <dbReference type="NCBI Taxonomy" id="1682113"/>
    <lineage>
        <taxon>Bacteria</taxon>
        <taxon>Bacillati</taxon>
        <taxon>Actinomycetota</taxon>
        <taxon>Actinomycetes</taxon>
        <taxon>Mycobacteriales</taxon>
        <taxon>Mycobacteriaceae</taxon>
        <taxon>Mycobacterium</taxon>
    </lineage>
</organism>
<accession>A0A172UQY9</accession>
<keyword evidence="3" id="KW-1185">Reference proteome</keyword>
<dbReference type="InterPro" id="IPR011660">
    <property type="entry name" value="VapB-like"/>
</dbReference>
<dbReference type="AlphaFoldDB" id="A0A172UQY9"/>
<evidence type="ECO:0000313" key="3">
    <source>
        <dbReference type="Proteomes" id="UP000077143"/>
    </source>
</evidence>